<name>A0ABR6S3F6_ANAVA</name>
<dbReference type="EMBL" id="JACKZP010000004">
    <property type="protein sequence ID" value="MBC1300746.1"/>
    <property type="molecule type" value="Genomic_DNA"/>
</dbReference>
<sequence length="65" mass="7031">MARQLTTDPSGTLREPLRGTPVVHGGNPQDRTGSQLTTDKQQNSGGISQWQSAARRHPQPRGRGV</sequence>
<feature type="compositionally biased region" description="Polar residues" evidence="1">
    <location>
        <begin position="29"/>
        <end position="52"/>
    </location>
</feature>
<evidence type="ECO:0000313" key="2">
    <source>
        <dbReference type="EMBL" id="MBC1300746.1"/>
    </source>
</evidence>
<protein>
    <submittedName>
        <fullName evidence="2">Uncharacterized protein</fullName>
    </submittedName>
</protein>
<feature type="region of interest" description="Disordered" evidence="1">
    <location>
        <begin position="1"/>
        <end position="65"/>
    </location>
</feature>
<dbReference type="GeneID" id="58722041"/>
<accession>A0ABR6S3F6</accession>
<evidence type="ECO:0000256" key="1">
    <source>
        <dbReference type="SAM" id="MobiDB-lite"/>
    </source>
</evidence>
<comment type="caution">
    <text evidence="2">The sequence shown here is derived from an EMBL/GenBank/DDBJ whole genome shotgun (WGS) entry which is preliminary data.</text>
</comment>
<keyword evidence="3" id="KW-1185">Reference proteome</keyword>
<gene>
    <name evidence="2" type="ORF">GNE12_02315</name>
</gene>
<feature type="compositionally biased region" description="Basic residues" evidence="1">
    <location>
        <begin position="54"/>
        <end position="65"/>
    </location>
</feature>
<dbReference type="RefSeq" id="WP_153228352.1">
    <property type="nucleotide sequence ID" value="NZ_JACKZP010000004.1"/>
</dbReference>
<organism evidence="2 3">
    <name type="scientific">Trichormus variabilis N2B</name>
    <dbReference type="NCBI Taxonomy" id="2681315"/>
    <lineage>
        <taxon>Bacteria</taxon>
        <taxon>Bacillati</taxon>
        <taxon>Cyanobacteriota</taxon>
        <taxon>Cyanophyceae</taxon>
        <taxon>Nostocales</taxon>
        <taxon>Nostocaceae</taxon>
        <taxon>Trichormus</taxon>
    </lineage>
</organism>
<proteinExistence type="predicted"/>
<feature type="compositionally biased region" description="Polar residues" evidence="1">
    <location>
        <begin position="1"/>
        <end position="10"/>
    </location>
</feature>
<evidence type="ECO:0000313" key="3">
    <source>
        <dbReference type="Proteomes" id="UP000570851"/>
    </source>
</evidence>
<reference evidence="2 3" key="1">
    <citation type="submission" date="2019-11" db="EMBL/GenBank/DDBJ databases">
        <title>Comparison of genomes from free-living endosymbiotic cyanobacteria isolated from Azolla.</title>
        <authorList>
            <person name="Thiel T."/>
            <person name="Pratte B."/>
        </authorList>
    </citation>
    <scope>NUCLEOTIDE SEQUENCE [LARGE SCALE GENOMIC DNA]</scope>
    <source>
        <strain evidence="2 3">N2B</strain>
    </source>
</reference>
<dbReference type="Proteomes" id="UP000570851">
    <property type="component" value="Unassembled WGS sequence"/>
</dbReference>